<comment type="similarity">
    <text evidence="2 3">Belongs to the small heat shock protein (HSP20) family.</text>
</comment>
<dbReference type="RefSeq" id="XP_056488408.1">
    <property type="nucleotide sequence ID" value="XM_056631147.1"/>
</dbReference>
<dbReference type="AlphaFoldDB" id="A0A9W9W0S3"/>
<feature type="domain" description="SHSP" evidence="4">
    <location>
        <begin position="33"/>
        <end position="149"/>
    </location>
</feature>
<comment type="caution">
    <text evidence="5">The sequence shown here is derived from an EMBL/GenBank/DDBJ whole genome shotgun (WGS) entry which is preliminary data.</text>
</comment>
<keyword evidence="6" id="KW-1185">Reference proteome</keyword>
<evidence type="ECO:0000256" key="1">
    <source>
        <dbReference type="ARBA" id="ARBA00023016"/>
    </source>
</evidence>
<dbReference type="EMBL" id="JAPZBU010000007">
    <property type="protein sequence ID" value="KAJ5394723.1"/>
    <property type="molecule type" value="Genomic_DNA"/>
</dbReference>
<name>A0A9W9W0S3_9EURO</name>
<dbReference type="Gene3D" id="2.60.40.790">
    <property type="match status" value="1"/>
</dbReference>
<evidence type="ECO:0000259" key="4">
    <source>
        <dbReference type="PROSITE" id="PS01031"/>
    </source>
</evidence>
<reference evidence="5" key="1">
    <citation type="submission" date="2022-12" db="EMBL/GenBank/DDBJ databases">
        <authorList>
            <person name="Petersen C."/>
        </authorList>
    </citation>
    <scope>NUCLEOTIDE SEQUENCE</scope>
    <source>
        <strain evidence="5">IBT 29677</strain>
    </source>
</reference>
<dbReference type="PROSITE" id="PS01031">
    <property type="entry name" value="SHSP"/>
    <property type="match status" value="1"/>
</dbReference>
<keyword evidence="1" id="KW-0346">Stress response</keyword>
<dbReference type="SUPFAM" id="SSF49764">
    <property type="entry name" value="HSP20-like chaperones"/>
    <property type="match status" value="1"/>
</dbReference>
<organism evidence="5 6">
    <name type="scientific">Penicillium cosmopolitanum</name>
    <dbReference type="NCBI Taxonomy" id="1131564"/>
    <lineage>
        <taxon>Eukaryota</taxon>
        <taxon>Fungi</taxon>
        <taxon>Dikarya</taxon>
        <taxon>Ascomycota</taxon>
        <taxon>Pezizomycotina</taxon>
        <taxon>Eurotiomycetes</taxon>
        <taxon>Eurotiomycetidae</taxon>
        <taxon>Eurotiales</taxon>
        <taxon>Aspergillaceae</taxon>
        <taxon>Penicillium</taxon>
    </lineage>
</organism>
<dbReference type="CDD" id="cd06464">
    <property type="entry name" value="ACD_sHsps-like"/>
    <property type="match status" value="1"/>
</dbReference>
<gene>
    <name evidence="5" type="ORF">N7509_006510</name>
</gene>
<dbReference type="InterPro" id="IPR008978">
    <property type="entry name" value="HSP20-like_chaperone"/>
</dbReference>
<dbReference type="OrthoDB" id="1431247at2759"/>
<dbReference type="PANTHER" id="PTHR11527">
    <property type="entry name" value="HEAT-SHOCK PROTEIN 20 FAMILY MEMBER"/>
    <property type="match status" value="1"/>
</dbReference>
<dbReference type="GeneID" id="81370127"/>
<evidence type="ECO:0000313" key="5">
    <source>
        <dbReference type="EMBL" id="KAJ5394723.1"/>
    </source>
</evidence>
<protein>
    <submittedName>
        <fullName evidence="5">HSP20-like chaperone</fullName>
    </submittedName>
</protein>
<proteinExistence type="inferred from homology"/>
<dbReference type="Proteomes" id="UP001147747">
    <property type="component" value="Unassembled WGS sequence"/>
</dbReference>
<dbReference type="InterPro" id="IPR031107">
    <property type="entry name" value="Small_HSP"/>
</dbReference>
<accession>A0A9W9W0S3</accession>
<dbReference type="Pfam" id="PF00011">
    <property type="entry name" value="HSP20"/>
    <property type="match status" value="1"/>
</dbReference>
<evidence type="ECO:0000313" key="6">
    <source>
        <dbReference type="Proteomes" id="UP001147747"/>
    </source>
</evidence>
<dbReference type="InterPro" id="IPR002068">
    <property type="entry name" value="A-crystallin/Hsp20_dom"/>
</dbReference>
<reference evidence="5" key="2">
    <citation type="journal article" date="2023" name="IMA Fungus">
        <title>Comparative genomic study of the Penicillium genus elucidates a diverse pangenome and 15 lateral gene transfer events.</title>
        <authorList>
            <person name="Petersen C."/>
            <person name="Sorensen T."/>
            <person name="Nielsen M.R."/>
            <person name="Sondergaard T.E."/>
            <person name="Sorensen J.L."/>
            <person name="Fitzpatrick D.A."/>
            <person name="Frisvad J.C."/>
            <person name="Nielsen K.L."/>
        </authorList>
    </citation>
    <scope>NUCLEOTIDE SEQUENCE</scope>
    <source>
        <strain evidence="5">IBT 29677</strain>
    </source>
</reference>
<sequence>MSLIPQLHRGALSSIARLLDNYDNYLSNLNPGSDLPICAPSFDICETEDAYYFYGELPGVQSKNLYVELRDQHTLILKGQSERQSSSDVKGGVWCVLERSVGDFGRIFSFPTSVDVDGAHAHLRDGIISLIVPKGASISINKKVTIESWIGDFP</sequence>
<evidence type="ECO:0000256" key="2">
    <source>
        <dbReference type="PROSITE-ProRule" id="PRU00285"/>
    </source>
</evidence>
<evidence type="ECO:0000256" key="3">
    <source>
        <dbReference type="RuleBase" id="RU003616"/>
    </source>
</evidence>